<feature type="transmembrane region" description="Helical" evidence="1">
    <location>
        <begin position="20"/>
        <end position="43"/>
    </location>
</feature>
<evidence type="ECO:0000313" key="2">
    <source>
        <dbReference type="EMBL" id="MBA0089286.1"/>
    </source>
</evidence>
<dbReference type="EMBL" id="JACDQQ010002917">
    <property type="protein sequence ID" value="MBA0089286.1"/>
    <property type="molecule type" value="Genomic_DNA"/>
</dbReference>
<feature type="transmembrane region" description="Helical" evidence="1">
    <location>
        <begin position="49"/>
        <end position="75"/>
    </location>
</feature>
<dbReference type="Proteomes" id="UP000567293">
    <property type="component" value="Unassembled WGS sequence"/>
</dbReference>
<comment type="caution">
    <text evidence="2">The sequence shown here is derived from an EMBL/GenBank/DDBJ whole genome shotgun (WGS) entry which is preliminary data.</text>
</comment>
<dbReference type="Pfam" id="PF12679">
    <property type="entry name" value="ABC2_membrane_2"/>
    <property type="match status" value="1"/>
</dbReference>
<evidence type="ECO:0000256" key="1">
    <source>
        <dbReference type="SAM" id="Phobius"/>
    </source>
</evidence>
<keyword evidence="1" id="KW-0472">Membrane</keyword>
<keyword evidence="1" id="KW-1133">Transmembrane helix</keyword>
<dbReference type="PANTHER" id="PTHR43471">
    <property type="entry name" value="ABC TRANSPORTER PERMEASE"/>
    <property type="match status" value="1"/>
</dbReference>
<feature type="transmembrane region" description="Helical" evidence="1">
    <location>
        <begin position="236"/>
        <end position="254"/>
    </location>
</feature>
<name>A0A7V8NXQ4_9BACT</name>
<reference evidence="2" key="1">
    <citation type="submission" date="2020-06" db="EMBL/GenBank/DDBJ databases">
        <title>Legume-microbial interactions unlock mineral nutrients during tropical forest succession.</title>
        <authorList>
            <person name="Epihov D.Z."/>
        </authorList>
    </citation>
    <scope>NUCLEOTIDE SEQUENCE [LARGE SCALE GENOMIC DNA]</scope>
    <source>
        <strain evidence="2">Pan2503</strain>
    </source>
</reference>
<protein>
    <submittedName>
        <fullName evidence="2">ABC transporter permease</fullName>
    </submittedName>
</protein>
<dbReference type="GO" id="GO:0140359">
    <property type="term" value="F:ABC-type transporter activity"/>
    <property type="evidence" value="ECO:0007669"/>
    <property type="project" value="InterPro"/>
</dbReference>
<evidence type="ECO:0000313" key="3">
    <source>
        <dbReference type="Proteomes" id="UP000567293"/>
    </source>
</evidence>
<proteinExistence type="predicted"/>
<keyword evidence="3" id="KW-1185">Reference proteome</keyword>
<sequence>MKRVGVVALNTFREAVRDRVLYNLLFFALVMMAASIIAGQISIGIEETVIATLGLSAISLIGLLIAIFIGVGLVAKEMDKRTLYALLAKPVRRWEFLLGKFGGLILTLALNTAAMGVGLFLALVYVKPTLERGDATVFVAVYFIWLKLALVVALALLFSCFTTPLLAILFTAGIYIVGLYVQELRNMPLQVEKMSPGMTVFTKWLSYLLPNFENFNITAMAAHSRPIPGALIAQNTLYAAVYCAILLTAAVLVFSRRNLK</sequence>
<feature type="transmembrane region" description="Helical" evidence="1">
    <location>
        <begin position="165"/>
        <end position="182"/>
    </location>
</feature>
<keyword evidence="1" id="KW-0812">Transmembrane</keyword>
<feature type="transmembrane region" description="Helical" evidence="1">
    <location>
        <begin position="137"/>
        <end position="158"/>
    </location>
</feature>
<feature type="transmembrane region" description="Helical" evidence="1">
    <location>
        <begin position="96"/>
        <end position="125"/>
    </location>
</feature>
<gene>
    <name evidence="2" type="ORF">HRJ53_30210</name>
</gene>
<dbReference type="GO" id="GO:0005886">
    <property type="term" value="C:plasma membrane"/>
    <property type="evidence" value="ECO:0007669"/>
    <property type="project" value="UniProtKB-SubCell"/>
</dbReference>
<dbReference type="AlphaFoldDB" id="A0A7V8NXQ4"/>
<organism evidence="2 3">
    <name type="scientific">Candidatus Acidiferrum panamense</name>
    <dbReference type="NCBI Taxonomy" id="2741543"/>
    <lineage>
        <taxon>Bacteria</taxon>
        <taxon>Pseudomonadati</taxon>
        <taxon>Acidobacteriota</taxon>
        <taxon>Terriglobia</taxon>
        <taxon>Candidatus Acidiferrales</taxon>
        <taxon>Candidatus Acidiferrum</taxon>
    </lineage>
</organism>
<accession>A0A7V8NXQ4</accession>
<dbReference type="PANTHER" id="PTHR43471:SF10">
    <property type="entry name" value="SLL1107 PROTEIN"/>
    <property type="match status" value="1"/>
</dbReference>